<dbReference type="Proteomes" id="UP000029121">
    <property type="component" value="Unassembled WGS sequence"/>
</dbReference>
<reference evidence="2" key="1">
    <citation type="journal article" date="2013" name="Nat. Genet.">
        <title>The Capsella rubella genome and the genomic consequences of rapid mating system evolution.</title>
        <authorList>
            <person name="Slotte T."/>
            <person name="Hazzouri K.M."/>
            <person name="Agren J.A."/>
            <person name="Koenig D."/>
            <person name="Maumus F."/>
            <person name="Guo Y.L."/>
            <person name="Steige K."/>
            <person name="Platts A.E."/>
            <person name="Escobar J.S."/>
            <person name="Newman L.K."/>
            <person name="Wang W."/>
            <person name="Mandakova T."/>
            <person name="Vello E."/>
            <person name="Smith L.M."/>
            <person name="Henz S.R."/>
            <person name="Steffen J."/>
            <person name="Takuno S."/>
            <person name="Brandvain Y."/>
            <person name="Coop G."/>
            <person name="Andolfatto P."/>
            <person name="Hu T.T."/>
            <person name="Blanchette M."/>
            <person name="Clark R.M."/>
            <person name="Quesneville H."/>
            <person name="Nordborg M."/>
            <person name="Gaut B.S."/>
            <person name="Lysak M.A."/>
            <person name="Jenkins J."/>
            <person name="Grimwood J."/>
            <person name="Chapman J."/>
            <person name="Prochnik S."/>
            <person name="Shu S."/>
            <person name="Rokhsar D."/>
            <person name="Schmutz J."/>
            <person name="Weigel D."/>
            <person name="Wright S.I."/>
        </authorList>
    </citation>
    <scope>NUCLEOTIDE SEQUENCE [LARGE SCALE GENOMIC DNA]</scope>
    <source>
        <strain evidence="2">cv. Monte Gargano</strain>
    </source>
</reference>
<evidence type="ECO:0000313" key="2">
    <source>
        <dbReference type="Proteomes" id="UP000029121"/>
    </source>
</evidence>
<evidence type="ECO:0000313" key="1">
    <source>
        <dbReference type="EMBL" id="EOA22926.1"/>
    </source>
</evidence>
<accession>R0FLS3</accession>
<feature type="non-terminal residue" evidence="1">
    <location>
        <position position="1"/>
    </location>
</feature>
<proteinExistence type="predicted"/>
<sequence>IKILCFSQLNVSSSKPYKSMSLVRSLVDPQSITLFAFDSLIHRWCKASAFIDFIVGCDHRMLRLETWW</sequence>
<keyword evidence="2" id="KW-1185">Reference proteome</keyword>
<dbReference type="EMBL" id="KB870810">
    <property type="protein sequence ID" value="EOA22926.1"/>
    <property type="molecule type" value="Genomic_DNA"/>
</dbReference>
<gene>
    <name evidence="1" type="ORF">CARUB_v10003662mg</name>
</gene>
<organism evidence="1 2">
    <name type="scientific">Capsella rubella</name>
    <dbReference type="NCBI Taxonomy" id="81985"/>
    <lineage>
        <taxon>Eukaryota</taxon>
        <taxon>Viridiplantae</taxon>
        <taxon>Streptophyta</taxon>
        <taxon>Embryophyta</taxon>
        <taxon>Tracheophyta</taxon>
        <taxon>Spermatophyta</taxon>
        <taxon>Magnoliopsida</taxon>
        <taxon>eudicotyledons</taxon>
        <taxon>Gunneridae</taxon>
        <taxon>Pentapetalae</taxon>
        <taxon>rosids</taxon>
        <taxon>malvids</taxon>
        <taxon>Brassicales</taxon>
        <taxon>Brassicaceae</taxon>
        <taxon>Camelineae</taxon>
        <taxon>Capsella</taxon>
    </lineage>
</organism>
<protein>
    <submittedName>
        <fullName evidence="1">Uncharacterized protein</fullName>
    </submittedName>
</protein>
<name>R0FLS3_9BRAS</name>
<dbReference type="AlphaFoldDB" id="R0FLS3"/>